<feature type="transmembrane region" description="Helical" evidence="8">
    <location>
        <begin position="183"/>
        <end position="201"/>
    </location>
</feature>
<dbReference type="EMBL" id="JAUDFV010000153">
    <property type="protein sequence ID" value="KAL2717473.1"/>
    <property type="molecule type" value="Genomic_DNA"/>
</dbReference>
<keyword evidence="4" id="KW-0106">Calcium</keyword>
<dbReference type="InterPro" id="IPR051359">
    <property type="entry name" value="CaCA_antiporter"/>
</dbReference>
<feature type="transmembrane region" description="Helical" evidence="8">
    <location>
        <begin position="447"/>
        <end position="466"/>
    </location>
</feature>
<dbReference type="PANTHER" id="PTHR12266:SF0">
    <property type="entry name" value="MITOCHONDRIAL SODIUM_CALCIUM EXCHANGER PROTEIN"/>
    <property type="match status" value="1"/>
</dbReference>
<dbReference type="AlphaFoldDB" id="A0ABD2AA27"/>
<comment type="caution">
    <text evidence="10">The sequence shown here is derived from an EMBL/GenBank/DDBJ whole genome shotgun (WGS) entry which is preliminary data.</text>
</comment>
<evidence type="ECO:0000256" key="7">
    <source>
        <dbReference type="ARBA" id="ARBA00023136"/>
    </source>
</evidence>
<evidence type="ECO:0000256" key="8">
    <source>
        <dbReference type="SAM" id="Phobius"/>
    </source>
</evidence>
<sequence>MIFVANFSKNVMESEGLLRRFLRYGRLPIREDDCSYLWYIPAEKRCEWVKETQDCYRDSVVQYTAELFCIFRSENTPLFLFGILLFLLWLFYLFLILGVTADSFFCPSLSVIASVMHLSENIAGVMILAFGNGTPDIFTSLVSRREDTIIMFMELISAGFFVTTIIAGSIAMVKPFRVYFKSLMRDTCFYIAALCWITYVVHDEKVYLWEAISMSFSVLLLLPLLILLILLLLLLLLQLLLPIVTTLKKLERGHASVLSGRIPSVPDPDVLHAYLLNKDTDAIAISRIPTRSRPFGFRAKLDVAISTELERARIRSDGIKVQRELEDIFERPRDLFKEFLYDINPISREDWNQANRFFKIILLLCSPVRFLLQLFIPVVNVTAEKRGWSKLLNCFQLCVTPTVALFLLNVWQVNLGKVPILPIFLVFGTLIGVIVFLTTHVDRIPKYHNAFAFFGFLIGMLTVHFVAREIMAVLGCIGFACSISKAMLGITFLAWGNSIGDIISNMTIARQGFSKIGYAACFASPIFNTLLGLGLTYGIAAASSSDLKTKIRVSNMAPGCLTFLFCSLLTTIIYMNITAATARRSYGYLLYSLYLAFILIQFLSEFHVIHPLGTDHRADKPDGR</sequence>
<name>A0ABD2AA27_VESSQ</name>
<feature type="domain" description="Sodium/calcium exchanger membrane region" evidence="9">
    <location>
        <begin position="452"/>
        <end position="602"/>
    </location>
</feature>
<feature type="transmembrane region" description="Helical" evidence="8">
    <location>
        <begin position="221"/>
        <end position="244"/>
    </location>
</feature>
<keyword evidence="2" id="KW-0813">Transport</keyword>
<dbReference type="Pfam" id="PF01699">
    <property type="entry name" value="Na_Ca_ex"/>
    <property type="match status" value="2"/>
</dbReference>
<feature type="transmembrane region" description="Helical" evidence="8">
    <location>
        <begin position="588"/>
        <end position="609"/>
    </location>
</feature>
<comment type="subcellular location">
    <subcellularLocation>
        <location evidence="1">Membrane</location>
        <topology evidence="1">Multi-pass membrane protein</topology>
    </subcellularLocation>
</comment>
<keyword evidence="5 8" id="KW-0812">Transmembrane</keyword>
<accession>A0ABD2AA27</accession>
<keyword evidence="4" id="KW-0406">Ion transport</keyword>
<feature type="transmembrane region" description="Helical" evidence="8">
    <location>
        <begin position="149"/>
        <end position="171"/>
    </location>
</feature>
<evidence type="ECO:0000313" key="11">
    <source>
        <dbReference type="Proteomes" id="UP001607302"/>
    </source>
</evidence>
<dbReference type="GO" id="GO:0016020">
    <property type="term" value="C:membrane"/>
    <property type="evidence" value="ECO:0007669"/>
    <property type="project" value="UniProtKB-SubCell"/>
</dbReference>
<feature type="transmembrane region" description="Helical" evidence="8">
    <location>
        <begin position="388"/>
        <end position="408"/>
    </location>
</feature>
<evidence type="ECO:0000256" key="6">
    <source>
        <dbReference type="ARBA" id="ARBA00022989"/>
    </source>
</evidence>
<evidence type="ECO:0000313" key="10">
    <source>
        <dbReference type="EMBL" id="KAL2717473.1"/>
    </source>
</evidence>
<feature type="transmembrane region" description="Helical" evidence="8">
    <location>
        <begin position="420"/>
        <end position="441"/>
    </location>
</feature>
<protein>
    <recommendedName>
        <fullName evidence="9">Sodium/calcium exchanger membrane region domain-containing protein</fullName>
    </recommendedName>
</protein>
<organism evidence="10 11">
    <name type="scientific">Vespula squamosa</name>
    <name type="common">Southern yellow jacket</name>
    <name type="synonym">Wasp</name>
    <dbReference type="NCBI Taxonomy" id="30214"/>
    <lineage>
        <taxon>Eukaryota</taxon>
        <taxon>Metazoa</taxon>
        <taxon>Ecdysozoa</taxon>
        <taxon>Arthropoda</taxon>
        <taxon>Hexapoda</taxon>
        <taxon>Insecta</taxon>
        <taxon>Pterygota</taxon>
        <taxon>Neoptera</taxon>
        <taxon>Endopterygota</taxon>
        <taxon>Hymenoptera</taxon>
        <taxon>Apocrita</taxon>
        <taxon>Aculeata</taxon>
        <taxon>Vespoidea</taxon>
        <taxon>Vespidae</taxon>
        <taxon>Vespinae</taxon>
        <taxon>Vespula</taxon>
    </lineage>
</organism>
<dbReference type="InterPro" id="IPR044880">
    <property type="entry name" value="NCX_ion-bd_dom_sf"/>
</dbReference>
<keyword evidence="3" id="KW-0050">Antiport</keyword>
<evidence type="ECO:0000256" key="4">
    <source>
        <dbReference type="ARBA" id="ARBA00022568"/>
    </source>
</evidence>
<keyword evidence="6 8" id="KW-1133">Transmembrane helix</keyword>
<dbReference type="GO" id="GO:0015297">
    <property type="term" value="F:antiporter activity"/>
    <property type="evidence" value="ECO:0007669"/>
    <property type="project" value="UniProtKB-KW"/>
</dbReference>
<evidence type="ECO:0000259" key="9">
    <source>
        <dbReference type="Pfam" id="PF01699"/>
    </source>
</evidence>
<proteinExistence type="predicted"/>
<feature type="transmembrane region" description="Helical" evidence="8">
    <location>
        <begin position="516"/>
        <end position="540"/>
    </location>
</feature>
<dbReference type="Proteomes" id="UP001607302">
    <property type="component" value="Unassembled WGS sequence"/>
</dbReference>
<keyword evidence="7 8" id="KW-0472">Membrane</keyword>
<dbReference type="Gene3D" id="1.20.1420.30">
    <property type="entry name" value="NCX, central ion-binding region"/>
    <property type="match status" value="2"/>
</dbReference>
<gene>
    <name evidence="10" type="ORF">V1478_013173</name>
</gene>
<dbReference type="InterPro" id="IPR004837">
    <property type="entry name" value="NaCa_Exmemb"/>
</dbReference>
<feature type="transmembrane region" description="Helical" evidence="8">
    <location>
        <begin position="561"/>
        <end position="582"/>
    </location>
</feature>
<feature type="domain" description="Sodium/calcium exchanger membrane region" evidence="9">
    <location>
        <begin position="87"/>
        <end position="214"/>
    </location>
</feature>
<evidence type="ECO:0000256" key="5">
    <source>
        <dbReference type="ARBA" id="ARBA00022692"/>
    </source>
</evidence>
<evidence type="ECO:0000256" key="2">
    <source>
        <dbReference type="ARBA" id="ARBA00022448"/>
    </source>
</evidence>
<dbReference type="GO" id="GO:0006816">
    <property type="term" value="P:calcium ion transport"/>
    <property type="evidence" value="ECO:0007669"/>
    <property type="project" value="UniProtKB-KW"/>
</dbReference>
<dbReference type="PANTHER" id="PTHR12266">
    <property type="entry name" value="NA+/CA2+ K+ INDEPENDENT EXCHANGER"/>
    <property type="match status" value="1"/>
</dbReference>
<keyword evidence="11" id="KW-1185">Reference proteome</keyword>
<evidence type="ECO:0000256" key="3">
    <source>
        <dbReference type="ARBA" id="ARBA00022449"/>
    </source>
</evidence>
<evidence type="ECO:0000256" key="1">
    <source>
        <dbReference type="ARBA" id="ARBA00004141"/>
    </source>
</evidence>
<reference evidence="10 11" key="1">
    <citation type="journal article" date="2024" name="Ann. Entomol. Soc. Am.">
        <title>Genomic analyses of the southern and eastern yellowjacket wasps (Hymenoptera: Vespidae) reveal evolutionary signatures of social life.</title>
        <authorList>
            <person name="Catto M.A."/>
            <person name="Caine P.B."/>
            <person name="Orr S.E."/>
            <person name="Hunt B.G."/>
            <person name="Goodisman M.A.D."/>
        </authorList>
    </citation>
    <scope>NUCLEOTIDE SEQUENCE [LARGE SCALE GENOMIC DNA]</scope>
    <source>
        <strain evidence="10">233</strain>
        <tissue evidence="10">Head and thorax</tissue>
    </source>
</reference>
<keyword evidence="4" id="KW-0109">Calcium transport</keyword>
<feature type="transmembrane region" description="Helical" evidence="8">
    <location>
        <begin position="78"/>
        <end position="97"/>
    </location>
</feature>
<feature type="transmembrane region" description="Helical" evidence="8">
    <location>
        <begin position="473"/>
        <end position="496"/>
    </location>
</feature>